<gene>
    <name evidence="1" type="ORF">GCM10010319_67310</name>
</gene>
<accession>A0ABN0Y277</accession>
<name>A0ABN0Y277_9ACTN</name>
<evidence type="ECO:0000313" key="1">
    <source>
        <dbReference type="EMBL" id="GAA0379277.1"/>
    </source>
</evidence>
<evidence type="ECO:0000313" key="2">
    <source>
        <dbReference type="Proteomes" id="UP001500063"/>
    </source>
</evidence>
<reference evidence="1 2" key="1">
    <citation type="journal article" date="2019" name="Int. J. Syst. Evol. Microbiol.">
        <title>The Global Catalogue of Microorganisms (GCM) 10K type strain sequencing project: providing services to taxonomists for standard genome sequencing and annotation.</title>
        <authorList>
            <consortium name="The Broad Institute Genomics Platform"/>
            <consortium name="The Broad Institute Genome Sequencing Center for Infectious Disease"/>
            <person name="Wu L."/>
            <person name="Ma J."/>
        </authorList>
    </citation>
    <scope>NUCLEOTIDE SEQUENCE [LARGE SCALE GENOMIC DNA]</scope>
    <source>
        <strain evidence="1 2">JCM 4565</strain>
    </source>
</reference>
<comment type="caution">
    <text evidence="1">The sequence shown here is derived from an EMBL/GenBank/DDBJ whole genome shotgun (WGS) entry which is preliminary data.</text>
</comment>
<proteinExistence type="predicted"/>
<dbReference type="Proteomes" id="UP001500063">
    <property type="component" value="Unassembled WGS sequence"/>
</dbReference>
<sequence length="118" mass="12519">MLDCHVTAVNNDTSTISGNTGIEFPKHLTDEVGEYLVTGGGFFDFKGRDGLLKTIAKFVPKSHYLYQVIKDSKHKDPLNLLVALRNFSAHEPSAGPGCAPTTIREISAAEASGSGGGL</sequence>
<keyword evidence="2" id="KW-1185">Reference proteome</keyword>
<organism evidence="1 2">
    <name type="scientific">Streptomyces blastmyceticus</name>
    <dbReference type="NCBI Taxonomy" id="68180"/>
    <lineage>
        <taxon>Bacteria</taxon>
        <taxon>Bacillati</taxon>
        <taxon>Actinomycetota</taxon>
        <taxon>Actinomycetes</taxon>
        <taxon>Kitasatosporales</taxon>
        <taxon>Streptomycetaceae</taxon>
        <taxon>Streptomyces</taxon>
    </lineage>
</organism>
<dbReference type="EMBL" id="BAAABW010000039">
    <property type="protein sequence ID" value="GAA0379277.1"/>
    <property type="molecule type" value="Genomic_DNA"/>
</dbReference>
<protein>
    <submittedName>
        <fullName evidence="1">Uncharacterized protein</fullName>
    </submittedName>
</protein>